<keyword evidence="2" id="KW-1185">Reference proteome</keyword>
<gene>
    <name evidence="1" type="ORF">EDI_049370</name>
</gene>
<dbReference type="GeneID" id="5882002"/>
<evidence type="ECO:0008006" key="3">
    <source>
        <dbReference type="Google" id="ProtNLM"/>
    </source>
</evidence>
<dbReference type="Proteomes" id="UP000008076">
    <property type="component" value="Unassembled WGS sequence"/>
</dbReference>
<organism evidence="2">
    <name type="scientific">Entamoeba dispar (strain ATCC PRA-260 / SAW760)</name>
    <dbReference type="NCBI Taxonomy" id="370354"/>
    <lineage>
        <taxon>Eukaryota</taxon>
        <taxon>Amoebozoa</taxon>
        <taxon>Evosea</taxon>
        <taxon>Archamoebae</taxon>
        <taxon>Mastigamoebida</taxon>
        <taxon>Entamoebidae</taxon>
        <taxon>Entamoeba</taxon>
    </lineage>
</organism>
<accession>B0EFE7</accession>
<dbReference type="Gene3D" id="1.10.510.10">
    <property type="entry name" value="Transferase(Phosphotransferase) domain 1"/>
    <property type="match status" value="1"/>
</dbReference>
<dbReference type="RefSeq" id="XP_001736987.1">
    <property type="nucleotide sequence ID" value="XM_001736935.1"/>
</dbReference>
<dbReference type="SUPFAM" id="SSF56112">
    <property type="entry name" value="Protein kinase-like (PK-like)"/>
    <property type="match status" value="1"/>
</dbReference>
<name>B0EFE7_ENTDS</name>
<dbReference type="AlphaFoldDB" id="B0EFE7"/>
<sequence>MEISTILKNVSKDISDKSIASDCMFGKRYDCTLFGERVTVEETIKDQWDVNDIQRIFKVLSFVREKGCNHIVQPMGYTVKDKSLNIYGIVHQKFVCNLEEFLFQREKTLFKNITLTVPLKYNIAIQCSEALYIFHNLGYVHKRIELKSFFILIKI</sequence>
<dbReference type="EMBL" id="DS549038">
    <property type="protein sequence ID" value="EDR26726.1"/>
    <property type="molecule type" value="Genomic_DNA"/>
</dbReference>
<evidence type="ECO:0000313" key="1">
    <source>
        <dbReference type="EMBL" id="EDR26726.1"/>
    </source>
</evidence>
<dbReference type="KEGG" id="edi:EDI_049370"/>
<proteinExistence type="predicted"/>
<protein>
    <recommendedName>
        <fullName evidence="3">Protein kinase domain-containing protein</fullName>
    </recommendedName>
</protein>
<reference evidence="2" key="1">
    <citation type="submission" date="2007-12" db="EMBL/GenBank/DDBJ databases">
        <title>Annotation of Entamoeba dispar SAW760.</title>
        <authorList>
            <person name="Lorenzi H."/>
            <person name="Inman J."/>
            <person name="Schobel S."/>
            <person name="Amedeo P."/>
            <person name="Caler E."/>
        </authorList>
    </citation>
    <scope>NUCLEOTIDE SEQUENCE [LARGE SCALE GENOMIC DNA]</scope>
    <source>
        <strain evidence="2">ATCC PRA-260 / SAW760</strain>
    </source>
</reference>
<evidence type="ECO:0000313" key="2">
    <source>
        <dbReference type="Proteomes" id="UP000008076"/>
    </source>
</evidence>
<dbReference type="InterPro" id="IPR011009">
    <property type="entry name" value="Kinase-like_dom_sf"/>
</dbReference>